<dbReference type="PANTHER" id="PTHR12697">
    <property type="entry name" value="PBS LYASE HEAT-LIKE PROTEIN"/>
    <property type="match status" value="1"/>
</dbReference>
<evidence type="ECO:0000313" key="3">
    <source>
        <dbReference type="EMBL" id="AFG37588.1"/>
    </source>
</evidence>
<dbReference type="GO" id="GO:0016829">
    <property type="term" value="F:lyase activity"/>
    <property type="evidence" value="ECO:0007669"/>
    <property type="project" value="UniProtKB-KW"/>
</dbReference>
<proteinExistence type="predicted"/>
<evidence type="ECO:0000313" key="4">
    <source>
        <dbReference type="Proteomes" id="UP000007383"/>
    </source>
</evidence>
<accession>H9UJ95</accession>
<dbReference type="STRING" id="889378.Spiaf_1529"/>
<dbReference type="Pfam" id="PF13646">
    <property type="entry name" value="HEAT_2"/>
    <property type="match status" value="1"/>
</dbReference>
<dbReference type="PATRIC" id="fig|889378.3.peg.1520"/>
<organism evidence="3 4">
    <name type="scientific">Spirochaeta africana (strain ATCC 700263 / DSM 8902 / Z-7692)</name>
    <dbReference type="NCBI Taxonomy" id="889378"/>
    <lineage>
        <taxon>Bacteria</taxon>
        <taxon>Pseudomonadati</taxon>
        <taxon>Spirochaetota</taxon>
        <taxon>Spirochaetia</taxon>
        <taxon>Spirochaetales</taxon>
        <taxon>Spirochaetaceae</taxon>
        <taxon>Spirochaeta</taxon>
    </lineage>
</organism>
<protein>
    <submittedName>
        <fullName evidence="3">PBS lyase HEAT-like repeat protein</fullName>
    </submittedName>
</protein>
<sequence length="480" mass="54652">MYKTEWIRLLLILLFCLGTALPAAAQLPSPETAEAVAEEEDDGAPVPEEAPLTTREQAEITLFEEWRDTLMYGIDANVIELLSTLRERRETGLNEELKERFQFSSSGDLRVKVLDFFREFEDPSLEHDALDILLYFYDYSNSLIRASIQYLGAIELQEREEAAELMYELIQEDNVAYSGFAVRALANFGTESDAEFLLDVLENQPMLTDNLRESILLALGDMRQPVAVDTLIEILEDDTNPAVHRQFAADSLGKIGDPRALPALRNALSSDENLLRAYAVSALSQFPDEDNTRMLQRALRDSYARTREVALDGVAAARFTDALPAVRYMARSDPQASIRRKALRTLAELGTDDSWEFIHEHVVRSTTPQDMRILMIQLLIEHNAVGSREVLMEIMRDEWEKDNSRILDALARAMSTTDDPALEDFYLRMLDHPNFVIQMYGVRGISRNSLRRHRERIEQYTGDGYHPALRREAASGLEQL</sequence>
<dbReference type="GO" id="GO:0016491">
    <property type="term" value="F:oxidoreductase activity"/>
    <property type="evidence" value="ECO:0007669"/>
    <property type="project" value="TreeGrafter"/>
</dbReference>
<feature type="chain" id="PRO_5003622779" evidence="2">
    <location>
        <begin position="26"/>
        <end position="480"/>
    </location>
</feature>
<dbReference type="RefSeq" id="WP_014455571.1">
    <property type="nucleotide sequence ID" value="NC_017098.1"/>
</dbReference>
<dbReference type="Gene3D" id="1.25.10.10">
    <property type="entry name" value="Leucine-rich Repeat Variant"/>
    <property type="match status" value="3"/>
</dbReference>
<dbReference type="eggNOG" id="COG1413">
    <property type="taxonomic scope" value="Bacteria"/>
</dbReference>
<keyword evidence="2" id="KW-0732">Signal</keyword>
<dbReference type="Proteomes" id="UP000007383">
    <property type="component" value="Chromosome"/>
</dbReference>
<dbReference type="KEGG" id="sfc:Spiaf_1529"/>
<name>H9UJ95_SPIAZ</name>
<dbReference type="SUPFAM" id="SSF48371">
    <property type="entry name" value="ARM repeat"/>
    <property type="match status" value="1"/>
</dbReference>
<feature type="region of interest" description="Disordered" evidence="1">
    <location>
        <begin position="31"/>
        <end position="51"/>
    </location>
</feature>
<dbReference type="HOGENOM" id="CLU_035419_0_0_12"/>
<dbReference type="InterPro" id="IPR004155">
    <property type="entry name" value="PBS_lyase_HEAT"/>
</dbReference>
<reference evidence="4" key="1">
    <citation type="journal article" date="2013" name="Stand. Genomic Sci.">
        <title>Complete genome sequence of the halophilic bacterium Spirochaeta africana type strain (Z-7692(T)) from the alkaline Lake Magadi in the East African Rift.</title>
        <authorList>
            <person name="Liolos K."/>
            <person name="Abt B."/>
            <person name="Scheuner C."/>
            <person name="Teshima H."/>
            <person name="Held B."/>
            <person name="Lapidus A."/>
            <person name="Nolan M."/>
            <person name="Lucas S."/>
            <person name="Deshpande S."/>
            <person name="Cheng J.F."/>
            <person name="Tapia R."/>
            <person name="Goodwin L.A."/>
            <person name="Pitluck S."/>
            <person name="Pagani I."/>
            <person name="Ivanova N."/>
            <person name="Mavromatis K."/>
            <person name="Mikhailova N."/>
            <person name="Huntemann M."/>
            <person name="Pati A."/>
            <person name="Chen A."/>
            <person name="Palaniappan K."/>
            <person name="Land M."/>
            <person name="Rohde M."/>
            <person name="Tindall B.J."/>
            <person name="Detter J.C."/>
            <person name="Goker M."/>
            <person name="Bristow J."/>
            <person name="Eisen J.A."/>
            <person name="Markowitz V."/>
            <person name="Hugenholtz P."/>
            <person name="Woyke T."/>
            <person name="Klenk H.P."/>
            <person name="Kyrpides N.C."/>
        </authorList>
    </citation>
    <scope>NUCLEOTIDE SEQUENCE</scope>
    <source>
        <strain evidence="4">ATCC 700263 / DSM 8902 / Z-7692</strain>
    </source>
</reference>
<feature type="signal peptide" evidence="2">
    <location>
        <begin position="1"/>
        <end position="25"/>
    </location>
</feature>
<dbReference type="EMBL" id="CP003282">
    <property type="protein sequence ID" value="AFG37588.1"/>
    <property type="molecule type" value="Genomic_DNA"/>
</dbReference>
<dbReference type="InterPro" id="IPR011989">
    <property type="entry name" value="ARM-like"/>
</dbReference>
<evidence type="ECO:0000256" key="2">
    <source>
        <dbReference type="SAM" id="SignalP"/>
    </source>
</evidence>
<dbReference type="AlphaFoldDB" id="H9UJ95"/>
<keyword evidence="3" id="KW-0456">Lyase</keyword>
<dbReference type="InterPro" id="IPR016024">
    <property type="entry name" value="ARM-type_fold"/>
</dbReference>
<dbReference type="SMART" id="SM00567">
    <property type="entry name" value="EZ_HEAT"/>
    <property type="match status" value="5"/>
</dbReference>
<dbReference type="OrthoDB" id="366879at2"/>
<dbReference type="PANTHER" id="PTHR12697:SF5">
    <property type="entry name" value="DEOXYHYPUSINE HYDROXYLASE"/>
    <property type="match status" value="1"/>
</dbReference>
<gene>
    <name evidence="3" type="ordered locus">Spiaf_1529</name>
</gene>
<evidence type="ECO:0000256" key="1">
    <source>
        <dbReference type="SAM" id="MobiDB-lite"/>
    </source>
</evidence>
<keyword evidence="4" id="KW-1185">Reference proteome</keyword>